<accession>A0A8J7SIV3</accession>
<dbReference type="InterPro" id="IPR001227">
    <property type="entry name" value="Ac_transferase_dom_sf"/>
</dbReference>
<dbReference type="InterPro" id="IPR014043">
    <property type="entry name" value="Acyl_transferase_dom"/>
</dbReference>
<sequence>MSKVALLFSGQGAQKVGMGKDLVEAYPAAKALFEQADAALGYSLSEIMFEGPAEELTKTSRCQPALYLHGLAALAILKERVPSLKPEACAGLSLGEFTAHSAAGTFSFETGLSLVAQRGTFMDEACAATEGSMAAMIGGKPEDVAALAADCDIDVANFNAPGQIVVSGSIEGVDKAVAEAKSRGIRMAKKLPVAGAYHSRLMQSAQDQLAAVLADADIAQPELPVVCNFGAKIVESPAEIREMLEKQVTGSVRWTESVELLIEQGFDTFIELGPGKVLAGLMGRISKNVTMISIEDAASLDAAVESLS</sequence>
<organism evidence="9 10">
    <name type="scientific">Persicirhabdus sediminis</name>
    <dbReference type="NCBI Taxonomy" id="454144"/>
    <lineage>
        <taxon>Bacteria</taxon>
        <taxon>Pseudomonadati</taxon>
        <taxon>Verrucomicrobiota</taxon>
        <taxon>Verrucomicrobiia</taxon>
        <taxon>Verrucomicrobiales</taxon>
        <taxon>Verrucomicrobiaceae</taxon>
        <taxon>Persicirhabdus</taxon>
    </lineage>
</organism>
<dbReference type="SUPFAM" id="SSF52151">
    <property type="entry name" value="FabD/lysophospholipase-like"/>
    <property type="match status" value="1"/>
</dbReference>
<proteinExistence type="inferred from homology"/>
<evidence type="ECO:0000256" key="7">
    <source>
        <dbReference type="PIRSR" id="PIRSR000446-1"/>
    </source>
</evidence>
<evidence type="ECO:0000259" key="8">
    <source>
        <dbReference type="SMART" id="SM00827"/>
    </source>
</evidence>
<feature type="active site" evidence="7">
    <location>
        <position position="93"/>
    </location>
</feature>
<dbReference type="SUPFAM" id="SSF55048">
    <property type="entry name" value="Probable ACP-binding domain of malonyl-CoA ACP transacylase"/>
    <property type="match status" value="1"/>
</dbReference>
<evidence type="ECO:0000256" key="1">
    <source>
        <dbReference type="ARBA" id="ARBA00013258"/>
    </source>
</evidence>
<gene>
    <name evidence="9" type="primary">fabD</name>
    <name evidence="9" type="ORF">JIN82_06005</name>
</gene>
<keyword evidence="3 6" id="KW-0808">Transferase</keyword>
<dbReference type="EMBL" id="JAENIM010000032">
    <property type="protein sequence ID" value="MBK1790706.1"/>
    <property type="molecule type" value="Genomic_DNA"/>
</dbReference>
<comment type="caution">
    <text evidence="9">The sequence shown here is derived from an EMBL/GenBank/DDBJ whole genome shotgun (WGS) entry which is preliminary data.</text>
</comment>
<dbReference type="PANTHER" id="PTHR42681">
    <property type="entry name" value="MALONYL-COA-ACYL CARRIER PROTEIN TRANSACYLASE, MITOCHONDRIAL"/>
    <property type="match status" value="1"/>
</dbReference>
<feature type="domain" description="Malonyl-CoA:ACP transacylase (MAT)" evidence="8">
    <location>
        <begin position="7"/>
        <end position="304"/>
    </location>
</feature>
<dbReference type="GO" id="GO:0006633">
    <property type="term" value="P:fatty acid biosynthetic process"/>
    <property type="evidence" value="ECO:0007669"/>
    <property type="project" value="TreeGrafter"/>
</dbReference>
<name>A0A8J7SIV3_9BACT</name>
<evidence type="ECO:0000256" key="4">
    <source>
        <dbReference type="ARBA" id="ARBA00023315"/>
    </source>
</evidence>
<evidence type="ECO:0000313" key="9">
    <source>
        <dbReference type="EMBL" id="MBK1790706.1"/>
    </source>
</evidence>
<dbReference type="Gene3D" id="3.40.366.10">
    <property type="entry name" value="Malonyl-Coenzyme A Acyl Carrier Protein, domain 2"/>
    <property type="match status" value="1"/>
</dbReference>
<dbReference type="Proteomes" id="UP000624703">
    <property type="component" value="Unassembled WGS sequence"/>
</dbReference>
<dbReference type="PIRSF" id="PIRSF000446">
    <property type="entry name" value="Mct"/>
    <property type="match status" value="1"/>
</dbReference>
<dbReference type="EC" id="2.3.1.39" evidence="1 6"/>
<comment type="similarity">
    <text evidence="6">Belongs to the fabD family.</text>
</comment>
<dbReference type="InterPro" id="IPR024925">
    <property type="entry name" value="Malonyl_CoA-ACP_transAc"/>
</dbReference>
<dbReference type="InterPro" id="IPR004410">
    <property type="entry name" value="Malonyl_CoA-ACP_transAc_FabD"/>
</dbReference>
<keyword evidence="4 6" id="KW-0012">Acyltransferase</keyword>
<evidence type="ECO:0000256" key="3">
    <source>
        <dbReference type="ARBA" id="ARBA00022679"/>
    </source>
</evidence>
<comment type="catalytic activity">
    <reaction evidence="5 6">
        <text>holo-[ACP] + malonyl-CoA = malonyl-[ACP] + CoA</text>
        <dbReference type="Rhea" id="RHEA:41792"/>
        <dbReference type="Rhea" id="RHEA-COMP:9623"/>
        <dbReference type="Rhea" id="RHEA-COMP:9685"/>
        <dbReference type="ChEBI" id="CHEBI:57287"/>
        <dbReference type="ChEBI" id="CHEBI:57384"/>
        <dbReference type="ChEBI" id="CHEBI:64479"/>
        <dbReference type="ChEBI" id="CHEBI:78449"/>
        <dbReference type="EC" id="2.3.1.39"/>
    </reaction>
</comment>
<dbReference type="InterPro" id="IPR016035">
    <property type="entry name" value="Acyl_Trfase/lysoPLipase"/>
</dbReference>
<dbReference type="InterPro" id="IPR016036">
    <property type="entry name" value="Malonyl_transacylase_ACP-bd"/>
</dbReference>
<dbReference type="AlphaFoldDB" id="A0A8J7SIV3"/>
<dbReference type="NCBIfam" id="TIGR00128">
    <property type="entry name" value="fabD"/>
    <property type="match status" value="1"/>
</dbReference>
<feature type="active site" evidence="7">
    <location>
        <position position="198"/>
    </location>
</feature>
<dbReference type="SMART" id="SM00827">
    <property type="entry name" value="PKS_AT"/>
    <property type="match status" value="1"/>
</dbReference>
<evidence type="ECO:0000256" key="6">
    <source>
        <dbReference type="PIRNR" id="PIRNR000446"/>
    </source>
</evidence>
<dbReference type="RefSeq" id="WP_200310731.1">
    <property type="nucleotide sequence ID" value="NZ_JAENIM010000032.1"/>
</dbReference>
<evidence type="ECO:0000256" key="2">
    <source>
        <dbReference type="ARBA" id="ARBA00018953"/>
    </source>
</evidence>
<protein>
    <recommendedName>
        <fullName evidence="2 6">Malonyl CoA-acyl carrier protein transacylase</fullName>
        <ecNumber evidence="1 6">2.3.1.39</ecNumber>
    </recommendedName>
</protein>
<dbReference type="Gene3D" id="3.30.70.250">
    <property type="entry name" value="Malonyl-CoA ACP transacylase, ACP-binding"/>
    <property type="match status" value="1"/>
</dbReference>
<evidence type="ECO:0000313" key="10">
    <source>
        <dbReference type="Proteomes" id="UP000624703"/>
    </source>
</evidence>
<dbReference type="PANTHER" id="PTHR42681:SF1">
    <property type="entry name" value="MALONYL-COA-ACYL CARRIER PROTEIN TRANSACYLASE, MITOCHONDRIAL"/>
    <property type="match status" value="1"/>
</dbReference>
<evidence type="ECO:0000256" key="5">
    <source>
        <dbReference type="ARBA" id="ARBA00048462"/>
    </source>
</evidence>
<dbReference type="Pfam" id="PF00698">
    <property type="entry name" value="Acyl_transf_1"/>
    <property type="match status" value="1"/>
</dbReference>
<reference evidence="9" key="1">
    <citation type="submission" date="2021-01" db="EMBL/GenBank/DDBJ databases">
        <title>Modified the classification status of verrucomicrobia.</title>
        <authorList>
            <person name="Feng X."/>
        </authorList>
    </citation>
    <scope>NUCLEOTIDE SEQUENCE</scope>
    <source>
        <strain evidence="9">_KCTC 22039</strain>
    </source>
</reference>
<dbReference type="GO" id="GO:0005829">
    <property type="term" value="C:cytosol"/>
    <property type="evidence" value="ECO:0007669"/>
    <property type="project" value="TreeGrafter"/>
</dbReference>
<dbReference type="InterPro" id="IPR050858">
    <property type="entry name" value="Mal-CoA-ACP_Trans/PKS_FabD"/>
</dbReference>
<dbReference type="GO" id="GO:0004314">
    <property type="term" value="F:[acyl-carrier-protein] S-malonyltransferase activity"/>
    <property type="evidence" value="ECO:0007669"/>
    <property type="project" value="UniProtKB-EC"/>
</dbReference>
<keyword evidence="10" id="KW-1185">Reference proteome</keyword>